<dbReference type="GO" id="GO:0005829">
    <property type="term" value="C:cytosol"/>
    <property type="evidence" value="ECO:0007669"/>
    <property type="project" value="TreeGrafter"/>
</dbReference>
<reference evidence="2" key="1">
    <citation type="submission" date="2021-05" db="EMBL/GenBank/DDBJ databases">
        <title>Complete genome sequence of the cellulolytic planctomycete Telmatocola sphagniphila SP2T and characterization of the first cellulase from planctomycetes.</title>
        <authorList>
            <person name="Rakitin A.L."/>
            <person name="Beletsky A.V."/>
            <person name="Naumoff D.G."/>
            <person name="Kulichevskaya I.S."/>
            <person name="Mardanov A.V."/>
            <person name="Ravin N.V."/>
            <person name="Dedysh S.N."/>
        </authorList>
    </citation>
    <scope>NUCLEOTIDE SEQUENCE</scope>
    <source>
        <strain evidence="2">SP2T</strain>
    </source>
</reference>
<dbReference type="Gene3D" id="1.10.472.150">
    <property type="entry name" value="Glucose-regulated metallo-peptidase M90, N-terminal domain"/>
    <property type="match status" value="1"/>
</dbReference>
<keyword evidence="1" id="KW-0472">Membrane</keyword>
<name>A0A8E6BBF2_9BACT</name>
<dbReference type="SUPFAM" id="SSF103642">
    <property type="entry name" value="Sec-C motif"/>
    <property type="match status" value="1"/>
</dbReference>
<proteinExistence type="predicted"/>
<dbReference type="Gene3D" id="3.40.390.10">
    <property type="entry name" value="Collagenase (Catalytic Domain)"/>
    <property type="match status" value="1"/>
</dbReference>
<sequence>MLVTPEANRLNRNRALVSVGLMAILFVVVGRFFPPFLMTLILCPLCYWLLRRRCLRRLSIMGRPFPAEWEKILEGHVVFFQSLPDPEKVRFRQLVKIFLDEIRITGIRTEADDTVRLLVAASAIIPIFGFHDWEYHRLGEVLIYPESFDEKYQTTGNTDENILGMVGLKHLSGVMILSKPSLLAGFDNPIGSDNVGIHEFVHLIEQEELEHGLPTEVPWESVRHWVQYVAKELAHPAKNHAYFKDYAYTNDQEFLAVLAEYFFKSPELLQKKDPELYGMLREMFHQDTRSILNEPNLRRQKYDRNSPCPCGSGKKYKQCCLLKGREVKSGVRSSNNTDV</sequence>
<dbReference type="Proteomes" id="UP000676194">
    <property type="component" value="Chromosome"/>
</dbReference>
<dbReference type="InterPro" id="IPR042252">
    <property type="entry name" value="MtfA_N"/>
</dbReference>
<keyword evidence="3" id="KW-1185">Reference proteome</keyword>
<evidence type="ECO:0000313" key="3">
    <source>
        <dbReference type="Proteomes" id="UP000676194"/>
    </source>
</evidence>
<keyword evidence="1" id="KW-0812">Transmembrane</keyword>
<accession>A0A8E6BBF2</accession>
<dbReference type="PANTHER" id="PTHR30164">
    <property type="entry name" value="MTFA PEPTIDASE"/>
    <property type="match status" value="1"/>
</dbReference>
<dbReference type="GO" id="GO:0004177">
    <property type="term" value="F:aminopeptidase activity"/>
    <property type="evidence" value="ECO:0007669"/>
    <property type="project" value="TreeGrafter"/>
</dbReference>
<keyword evidence="1" id="KW-1133">Transmembrane helix</keyword>
<evidence type="ECO:0000313" key="2">
    <source>
        <dbReference type="EMBL" id="QVL34068.1"/>
    </source>
</evidence>
<gene>
    <name evidence="2" type="ORF">KIH39_09220</name>
</gene>
<protein>
    <submittedName>
        <fullName evidence="2">Zinc-dependent peptidase</fullName>
    </submittedName>
</protein>
<dbReference type="SUPFAM" id="SSF55486">
    <property type="entry name" value="Metalloproteases ('zincins'), catalytic domain"/>
    <property type="match status" value="1"/>
</dbReference>
<dbReference type="EMBL" id="CP074694">
    <property type="protein sequence ID" value="QVL34068.1"/>
    <property type="molecule type" value="Genomic_DNA"/>
</dbReference>
<evidence type="ECO:0000256" key="1">
    <source>
        <dbReference type="SAM" id="Phobius"/>
    </source>
</evidence>
<dbReference type="InterPro" id="IPR004027">
    <property type="entry name" value="SEC_C_motif"/>
</dbReference>
<organism evidence="2 3">
    <name type="scientific">Telmatocola sphagniphila</name>
    <dbReference type="NCBI Taxonomy" id="1123043"/>
    <lineage>
        <taxon>Bacteria</taxon>
        <taxon>Pseudomonadati</taxon>
        <taxon>Planctomycetota</taxon>
        <taxon>Planctomycetia</taxon>
        <taxon>Gemmatales</taxon>
        <taxon>Gemmataceae</taxon>
    </lineage>
</organism>
<dbReference type="CDD" id="cd20169">
    <property type="entry name" value="Peptidase_M90_mtfA"/>
    <property type="match status" value="1"/>
</dbReference>
<dbReference type="Pfam" id="PF02810">
    <property type="entry name" value="SEC-C"/>
    <property type="match status" value="1"/>
</dbReference>
<dbReference type="KEGG" id="tsph:KIH39_09220"/>
<dbReference type="InterPro" id="IPR010384">
    <property type="entry name" value="MtfA_fam"/>
</dbReference>
<dbReference type="GO" id="GO:0008237">
    <property type="term" value="F:metallopeptidase activity"/>
    <property type="evidence" value="ECO:0007669"/>
    <property type="project" value="InterPro"/>
</dbReference>
<dbReference type="Pfam" id="PF06167">
    <property type="entry name" value="Peptidase_M90"/>
    <property type="match status" value="1"/>
</dbReference>
<dbReference type="PANTHER" id="PTHR30164:SF2">
    <property type="entry name" value="PROTEIN MTFA"/>
    <property type="match status" value="1"/>
</dbReference>
<dbReference type="RefSeq" id="WP_213499041.1">
    <property type="nucleotide sequence ID" value="NZ_CP074694.1"/>
</dbReference>
<feature type="transmembrane region" description="Helical" evidence="1">
    <location>
        <begin position="20"/>
        <end position="50"/>
    </location>
</feature>
<dbReference type="AlphaFoldDB" id="A0A8E6BBF2"/>
<dbReference type="InterPro" id="IPR024079">
    <property type="entry name" value="MetalloPept_cat_dom_sf"/>
</dbReference>